<evidence type="ECO:0008006" key="3">
    <source>
        <dbReference type="Google" id="ProtNLM"/>
    </source>
</evidence>
<dbReference type="KEGG" id="cvc:BKX93_01490"/>
<evidence type="ECO:0000313" key="1">
    <source>
        <dbReference type="EMBL" id="AOZ52666.1"/>
    </source>
</evidence>
<accession>A0A1D9LN02</accession>
<proteinExistence type="predicted"/>
<dbReference type="Proteomes" id="UP000178776">
    <property type="component" value="Chromosome"/>
</dbReference>
<dbReference type="AlphaFoldDB" id="A0A1D9LN02"/>
<protein>
    <recommendedName>
        <fullName evidence="3">Morphogenetic protein</fullName>
    </recommendedName>
</protein>
<evidence type="ECO:0000313" key="2">
    <source>
        <dbReference type="Proteomes" id="UP000178776"/>
    </source>
</evidence>
<dbReference type="EMBL" id="CP017707">
    <property type="protein sequence ID" value="AOZ52666.1"/>
    <property type="molecule type" value="Genomic_DNA"/>
</dbReference>
<sequence length="233" mass="26186">MPNVNEKPILFCAEMVRALLAGTKTQTRRVAKPVKHPDFGNLYEPGAMVLEREPQHVINRACPYGQPGDRLWVRETWGVISHSWDKAGNMVDWVPDRPATPILELPFGRVYYSGHVIYAADGYMEWAGDDDGGGEPRSAWKPSIHMPRTASRILLEITDVRVEQLQDISEADAVAEGCVAEPCDHSRQSCEDIGCYGPTAAGAYHWLWNRLNGAGSWDANPWVWVIEFKRVEK</sequence>
<reference evidence="1 2" key="1">
    <citation type="submission" date="2016-10" db="EMBL/GenBank/DDBJ databases">
        <title>Chromobacterium muskegensis sp. nov., an insecticidal bacterium isolated from Sphagnum bogs.</title>
        <authorList>
            <person name="Sparks M.E."/>
            <person name="Blackburn M.B."/>
            <person name="Gundersen-Rindal D.E."/>
            <person name="Mitchell A."/>
            <person name="Farrar R."/>
            <person name="Kuhar D."/>
        </authorList>
    </citation>
    <scope>NUCLEOTIDE SEQUENCE [LARGE SCALE GENOMIC DNA]</scope>
    <source>
        <strain evidence="1 2">21-1</strain>
    </source>
</reference>
<organism evidence="1 2">
    <name type="scientific">Chromobacterium vaccinii</name>
    <dbReference type="NCBI Taxonomy" id="1108595"/>
    <lineage>
        <taxon>Bacteria</taxon>
        <taxon>Pseudomonadati</taxon>
        <taxon>Pseudomonadota</taxon>
        <taxon>Betaproteobacteria</taxon>
        <taxon>Neisseriales</taxon>
        <taxon>Chromobacteriaceae</taxon>
        <taxon>Chromobacterium</taxon>
    </lineage>
</organism>
<dbReference type="STRING" id="1108595.BKX93_01490"/>
<name>A0A1D9LN02_9NEIS</name>
<gene>
    <name evidence="1" type="ORF">BKX93_01490</name>
</gene>